<dbReference type="InterPro" id="IPR050131">
    <property type="entry name" value="Peptidase_S8_subtilisin-like"/>
</dbReference>
<name>A0A3E0HJ88_9PSEU</name>
<feature type="chain" id="PRO_5017753422" evidence="7">
    <location>
        <begin position="25"/>
        <end position="1051"/>
    </location>
</feature>
<evidence type="ECO:0000256" key="5">
    <source>
        <dbReference type="PROSITE-ProRule" id="PRU01240"/>
    </source>
</evidence>
<dbReference type="RefSeq" id="WP_116176269.1">
    <property type="nucleotide sequence ID" value="NZ_CP144375.1"/>
</dbReference>
<dbReference type="OrthoDB" id="3403864at2"/>
<dbReference type="InterPro" id="IPR036852">
    <property type="entry name" value="Peptidase_S8/S53_dom_sf"/>
</dbReference>
<dbReference type="Gene3D" id="3.40.50.200">
    <property type="entry name" value="Peptidase S8/S53 domain"/>
    <property type="match status" value="1"/>
</dbReference>
<dbReference type="InterPro" id="IPR015500">
    <property type="entry name" value="Peptidase_S8_subtilisin-rel"/>
</dbReference>
<keyword evidence="7" id="KW-0732">Signal</keyword>
<evidence type="ECO:0000256" key="7">
    <source>
        <dbReference type="SAM" id="SignalP"/>
    </source>
</evidence>
<comment type="caution">
    <text evidence="9">The sequence shown here is derived from an EMBL/GenBank/DDBJ whole genome shotgun (WGS) entry which is preliminary data.</text>
</comment>
<dbReference type="PROSITE" id="PS51892">
    <property type="entry name" value="SUBTILASE"/>
    <property type="match status" value="1"/>
</dbReference>
<evidence type="ECO:0000256" key="2">
    <source>
        <dbReference type="ARBA" id="ARBA00022670"/>
    </source>
</evidence>
<evidence type="ECO:0000313" key="10">
    <source>
        <dbReference type="Proteomes" id="UP000256269"/>
    </source>
</evidence>
<feature type="domain" description="Peptidase S8/S53" evidence="8">
    <location>
        <begin position="145"/>
        <end position="459"/>
    </location>
</feature>
<dbReference type="PANTHER" id="PTHR43806:SF11">
    <property type="entry name" value="CEREVISIN-RELATED"/>
    <property type="match status" value="1"/>
</dbReference>
<dbReference type="GO" id="GO:0004252">
    <property type="term" value="F:serine-type endopeptidase activity"/>
    <property type="evidence" value="ECO:0007669"/>
    <property type="project" value="InterPro"/>
</dbReference>
<keyword evidence="10" id="KW-1185">Reference proteome</keyword>
<dbReference type="Proteomes" id="UP000256269">
    <property type="component" value="Unassembled WGS sequence"/>
</dbReference>
<proteinExistence type="inferred from homology"/>
<organism evidence="9 10">
    <name type="scientific">Kutzneria buriramensis</name>
    <dbReference type="NCBI Taxonomy" id="1045776"/>
    <lineage>
        <taxon>Bacteria</taxon>
        <taxon>Bacillati</taxon>
        <taxon>Actinomycetota</taxon>
        <taxon>Actinomycetes</taxon>
        <taxon>Pseudonocardiales</taxon>
        <taxon>Pseudonocardiaceae</taxon>
        <taxon>Kutzneria</taxon>
    </lineage>
</organism>
<accession>A0A3E0HJ88</accession>
<comment type="similarity">
    <text evidence="1 5">Belongs to the peptidase S8 family.</text>
</comment>
<comment type="caution">
    <text evidence="5">Lacks conserved residue(s) required for the propagation of feature annotation.</text>
</comment>
<feature type="region of interest" description="Disordered" evidence="6">
    <location>
        <begin position="92"/>
        <end position="123"/>
    </location>
</feature>
<keyword evidence="4" id="KW-0720">Serine protease</keyword>
<dbReference type="InterPro" id="IPR000209">
    <property type="entry name" value="Peptidase_S8/S53_dom"/>
</dbReference>
<dbReference type="EMBL" id="QUNO01000007">
    <property type="protein sequence ID" value="REH46135.1"/>
    <property type="molecule type" value="Genomic_DNA"/>
</dbReference>
<evidence type="ECO:0000313" key="9">
    <source>
        <dbReference type="EMBL" id="REH46135.1"/>
    </source>
</evidence>
<evidence type="ECO:0000256" key="1">
    <source>
        <dbReference type="ARBA" id="ARBA00011073"/>
    </source>
</evidence>
<dbReference type="SUPFAM" id="SSF52743">
    <property type="entry name" value="Subtilisin-like"/>
    <property type="match status" value="1"/>
</dbReference>
<evidence type="ECO:0000259" key="8">
    <source>
        <dbReference type="Pfam" id="PF00082"/>
    </source>
</evidence>
<keyword evidence="2" id="KW-0645">Protease</keyword>
<dbReference type="GO" id="GO:0006508">
    <property type="term" value="P:proteolysis"/>
    <property type="evidence" value="ECO:0007669"/>
    <property type="project" value="UniProtKB-KW"/>
</dbReference>
<gene>
    <name evidence="9" type="ORF">BCF44_107268</name>
</gene>
<reference evidence="9 10" key="1">
    <citation type="submission" date="2018-08" db="EMBL/GenBank/DDBJ databases">
        <title>Genomic Encyclopedia of Archaeal and Bacterial Type Strains, Phase II (KMG-II): from individual species to whole genera.</title>
        <authorList>
            <person name="Goeker M."/>
        </authorList>
    </citation>
    <scope>NUCLEOTIDE SEQUENCE [LARGE SCALE GENOMIC DNA]</scope>
    <source>
        <strain evidence="9 10">DSM 45791</strain>
    </source>
</reference>
<evidence type="ECO:0000256" key="6">
    <source>
        <dbReference type="SAM" id="MobiDB-lite"/>
    </source>
</evidence>
<evidence type="ECO:0000256" key="3">
    <source>
        <dbReference type="ARBA" id="ARBA00022801"/>
    </source>
</evidence>
<sequence length="1051" mass="107035">MPRLGPGLLASLLALPLLAVPAGAAQDSPQPVIVLMADQSVPSPFGSSLPGSAVRRLGLINGYAATVDIAARSRLASDPRVRAVMPDLPVKVRRPSTPVGSGGPGRASAAEAPPGVCPSDPGKPQLEPEALGLTDAVRAQTLATGKGVKVGFLADGVDVHNPEFTRADGSSVFADYQDFGGDGPNVPTDAAEAFGDASAIAAQGRQSYDLSQFVNPASPLPAGCTIRVRGMAPDASLVGLKVETSDGSANTSTIVQAIDYAVNVDKVDVLNESLGTNPYPDPHNDPFSLANQAAVRAGVTVTTASGDAGVAGTVGDPAGDPAVLSVGASTSLRLFAQTQRNMPGLKGFVSDNVSALSSGGVTEGGQVDDLVAPGNDGWAVCTPDTTRFTGCVNFNGKPSPVITFGGTSQSAPITAGAVALVIQAYRQTHGGSSPSPALVKQILTSTATDHLDPSDQQGTGVLDAYEAVRAAMSIQDGYGRPAAQGDNLLVKQTQLSATAKPGAARQLRLEVTNVGAGTQTVTAANRVLSRTVSDQSGSVTLDVTSPSTPRWTSGSGTTFAFATTTFTVPAGVDHLDATMAFPPNLVNLRLLSPTGQLSAFSAVQGTTGFGHAEVHSPAAGTWTAIFDSSVARKFNGTIKFDFRSSAYAPLGAVSPASLTLAPGRTGTFTVAVATPTSPGDLDAATVLSTPQHRLAVPLTLRSLVTGSFDGVLTGGNGRAGIAAQNVNYRFDVMAGQRDVGIGITLPGAAHDQLTGYLIGPDHQIASRTDNVTAVDDNGRPTAFASSIQSYRRDPQPGRWTFVLELHNPSSGVALTQRFSGQLRLNSLDVQVGAVPATLPAGKPATVAVHVRNTGVATESFFVDPRTSALGDIDLVGDRPAQGLPLPLAGPVAYTVPPGTTSIAGTATSSVPVEADLVADSQLPEALGRPTAKYSATEVQTGTWVLGAATVGPNPSGRTGTVDFSLTAHTQLFDGSVTSSTGDAWLLAVRPEPPALTPLVLAPGQSGTITVTITPKAAPGTLVSGVLYVDDQNAFAFTGDELRAVPYSYLIG</sequence>
<dbReference type="AlphaFoldDB" id="A0A3E0HJ88"/>
<dbReference type="PRINTS" id="PR00723">
    <property type="entry name" value="SUBTILISIN"/>
</dbReference>
<dbReference type="PANTHER" id="PTHR43806">
    <property type="entry name" value="PEPTIDASE S8"/>
    <property type="match status" value="1"/>
</dbReference>
<evidence type="ECO:0000256" key="4">
    <source>
        <dbReference type="ARBA" id="ARBA00022825"/>
    </source>
</evidence>
<dbReference type="PROSITE" id="PS00138">
    <property type="entry name" value="SUBTILASE_SER"/>
    <property type="match status" value="1"/>
</dbReference>
<dbReference type="InterPro" id="IPR023828">
    <property type="entry name" value="Peptidase_S8_Ser-AS"/>
</dbReference>
<dbReference type="Pfam" id="PF00082">
    <property type="entry name" value="Peptidase_S8"/>
    <property type="match status" value="1"/>
</dbReference>
<feature type="signal peptide" evidence="7">
    <location>
        <begin position="1"/>
        <end position="24"/>
    </location>
</feature>
<keyword evidence="3" id="KW-0378">Hydrolase</keyword>
<protein>
    <submittedName>
        <fullName evidence="9">Subtilase family protein</fullName>
    </submittedName>
</protein>